<dbReference type="Proteomes" id="UP000324897">
    <property type="component" value="Chromosome 4"/>
</dbReference>
<name>A0A5J9W076_9POAL</name>
<keyword evidence="3" id="KW-1185">Reference proteome</keyword>
<dbReference type="Gramene" id="TVU41331">
    <property type="protein sequence ID" value="TVU41331"/>
    <property type="gene ID" value="EJB05_14837"/>
</dbReference>
<gene>
    <name evidence="2" type="ORF">EJB05_14837</name>
</gene>
<feature type="non-terminal residue" evidence="2">
    <location>
        <position position="1"/>
    </location>
</feature>
<dbReference type="AlphaFoldDB" id="A0A5J9W076"/>
<feature type="region of interest" description="Disordered" evidence="1">
    <location>
        <begin position="185"/>
        <end position="205"/>
    </location>
</feature>
<evidence type="ECO:0000313" key="2">
    <source>
        <dbReference type="EMBL" id="TVU41331.1"/>
    </source>
</evidence>
<sequence>MKRLPEMQRLGSQLELDAALRLAAPSLCEVAASSAARRSAMLPRCRSRARRAPPAACLPRASKTDEFAERLVIPRPRELPHLAMAATAQLRAVLRASPAIPSASSPGGRPDAMASPGHPLRLQPGGRRRSTRGWGSPGHPLRLQPRPPSVFSLGTPARCELEAVLVRSGMLTPGLIRETNLMRERAASRGSRASGGGTRPRGPRLISLARGKKAPAEILSPIRSPTEDVVAGPQTKQDTRRIACLGAHALKSSDSASSVKDPLHHGHRLFLGLRLCLGLCLCHRLCLGLGLCLCLSFGLLLCPLLELINQNLKAGSSSRRLDGASTLSRDEALGDVGGCELDLPQYVVDGVEELVLVDAEHEAVALDGALGAEQDALRYALTSSKASPEDMRSSSASRLTMSTVT</sequence>
<organism evidence="2 3">
    <name type="scientific">Eragrostis curvula</name>
    <name type="common">weeping love grass</name>
    <dbReference type="NCBI Taxonomy" id="38414"/>
    <lineage>
        <taxon>Eukaryota</taxon>
        <taxon>Viridiplantae</taxon>
        <taxon>Streptophyta</taxon>
        <taxon>Embryophyta</taxon>
        <taxon>Tracheophyta</taxon>
        <taxon>Spermatophyta</taxon>
        <taxon>Magnoliopsida</taxon>
        <taxon>Liliopsida</taxon>
        <taxon>Poales</taxon>
        <taxon>Poaceae</taxon>
        <taxon>PACMAD clade</taxon>
        <taxon>Chloridoideae</taxon>
        <taxon>Eragrostideae</taxon>
        <taxon>Eragrostidinae</taxon>
        <taxon>Eragrostis</taxon>
    </lineage>
</organism>
<feature type="region of interest" description="Disordered" evidence="1">
    <location>
        <begin position="99"/>
        <end position="148"/>
    </location>
</feature>
<accession>A0A5J9W076</accession>
<protein>
    <submittedName>
        <fullName evidence="2">Uncharacterized protein</fullName>
    </submittedName>
</protein>
<dbReference type="EMBL" id="RWGY01000007">
    <property type="protein sequence ID" value="TVU41331.1"/>
    <property type="molecule type" value="Genomic_DNA"/>
</dbReference>
<evidence type="ECO:0000256" key="1">
    <source>
        <dbReference type="SAM" id="MobiDB-lite"/>
    </source>
</evidence>
<evidence type="ECO:0000313" key="3">
    <source>
        <dbReference type="Proteomes" id="UP000324897"/>
    </source>
</evidence>
<proteinExistence type="predicted"/>
<comment type="caution">
    <text evidence="2">The sequence shown here is derived from an EMBL/GenBank/DDBJ whole genome shotgun (WGS) entry which is preliminary data.</text>
</comment>
<reference evidence="2 3" key="1">
    <citation type="journal article" date="2019" name="Sci. Rep.">
        <title>A high-quality genome of Eragrostis curvula grass provides insights into Poaceae evolution and supports new strategies to enhance forage quality.</title>
        <authorList>
            <person name="Carballo J."/>
            <person name="Santos B.A.C.M."/>
            <person name="Zappacosta D."/>
            <person name="Garbus I."/>
            <person name="Selva J.P."/>
            <person name="Gallo C.A."/>
            <person name="Diaz A."/>
            <person name="Albertini E."/>
            <person name="Caccamo M."/>
            <person name="Echenique V."/>
        </authorList>
    </citation>
    <scope>NUCLEOTIDE SEQUENCE [LARGE SCALE GENOMIC DNA]</scope>
    <source>
        <strain evidence="3">cv. Victoria</strain>
        <tissue evidence="2">Leaf</tissue>
    </source>
</reference>